<keyword evidence="1" id="KW-0812">Transmembrane</keyword>
<evidence type="ECO:0008006" key="4">
    <source>
        <dbReference type="Google" id="ProtNLM"/>
    </source>
</evidence>
<evidence type="ECO:0000256" key="1">
    <source>
        <dbReference type="SAM" id="Phobius"/>
    </source>
</evidence>
<name>B9E131_CLOK1</name>
<dbReference type="Pfam" id="PF11167">
    <property type="entry name" value="DUF2953"/>
    <property type="match status" value="1"/>
</dbReference>
<organism evidence="2 3">
    <name type="scientific">Clostridium kluyveri (strain NBRC 12016)</name>
    <dbReference type="NCBI Taxonomy" id="583346"/>
    <lineage>
        <taxon>Bacteria</taxon>
        <taxon>Bacillati</taxon>
        <taxon>Bacillota</taxon>
        <taxon>Clostridia</taxon>
        <taxon>Eubacteriales</taxon>
        <taxon>Clostridiaceae</taxon>
        <taxon>Clostridium</taxon>
    </lineage>
</organism>
<protein>
    <recommendedName>
        <fullName evidence="4">DUF2953 domain-containing protein</fullName>
    </recommendedName>
</protein>
<keyword evidence="1" id="KW-1133">Transmembrane helix</keyword>
<keyword evidence="1" id="KW-0472">Membrane</keyword>
<dbReference type="EMBL" id="AP009049">
    <property type="protein sequence ID" value="BAH06206.1"/>
    <property type="molecule type" value="Genomic_DNA"/>
</dbReference>
<feature type="transmembrane region" description="Helical" evidence="1">
    <location>
        <begin position="108"/>
        <end position="131"/>
    </location>
</feature>
<gene>
    <name evidence="2" type="ordered locus">CKR_1155</name>
</gene>
<feature type="transmembrane region" description="Helical" evidence="1">
    <location>
        <begin position="6"/>
        <end position="26"/>
    </location>
</feature>
<dbReference type="InterPro" id="IPR021338">
    <property type="entry name" value="DUF2953"/>
</dbReference>
<reference evidence="3" key="1">
    <citation type="submission" date="2005-09" db="EMBL/GenBank/DDBJ databases">
        <title>Complete genome sequence of Clostridium kluyveri and comparative genomics of Clostridia species.</title>
        <authorList>
            <person name="Inui M."/>
            <person name="Nonaka H."/>
            <person name="Shinoda Y."/>
            <person name="Ikenaga Y."/>
            <person name="Abe M."/>
            <person name="Naito K."/>
            <person name="Vertes A.A."/>
            <person name="Yukawa H."/>
        </authorList>
    </citation>
    <scope>NUCLEOTIDE SEQUENCE [LARGE SCALE GENOMIC DNA]</scope>
    <source>
        <strain evidence="3">NBRC 12016</strain>
    </source>
</reference>
<evidence type="ECO:0000313" key="2">
    <source>
        <dbReference type="EMBL" id="BAH06206.1"/>
    </source>
</evidence>
<dbReference type="HOGENOM" id="CLU_118473_1_0_9"/>
<proteinExistence type="predicted"/>
<dbReference type="KEGG" id="ckr:CKR_1155"/>
<feature type="transmembrane region" description="Helical" evidence="1">
    <location>
        <begin position="151"/>
        <end position="170"/>
    </location>
</feature>
<evidence type="ECO:0000313" key="3">
    <source>
        <dbReference type="Proteomes" id="UP000007969"/>
    </source>
</evidence>
<dbReference type="Proteomes" id="UP000007969">
    <property type="component" value="Chromosome"/>
</dbReference>
<dbReference type="AlphaFoldDB" id="B9E131"/>
<accession>B9E131</accession>
<sequence length="184" mass="21612">MEEIMGLFFFLFITLFIILLFIPFPVKIKIKYSKKNFIFKVYNLNISNKIKSIKDKYSLNYPEVKNRLPFFIKIIKNSLNFVNEIKFKSTLKIDIKIAYGLEDAAHTALVYGFISLINILTLNILSKIFIIKQNQIYVTPNFNNLHLKIQINSIIYISLAKIIYTGILLAKYRKKLKKLNPLHT</sequence>